<dbReference type="Proteomes" id="UP000654345">
    <property type="component" value="Unassembled WGS sequence"/>
</dbReference>
<name>A0ABQ3USJ3_9CHLR</name>
<keyword evidence="2" id="KW-1185">Reference proteome</keyword>
<comment type="caution">
    <text evidence="1">The sequence shown here is derived from an EMBL/GenBank/DDBJ whole genome shotgun (WGS) entry which is preliminary data.</text>
</comment>
<evidence type="ECO:0000313" key="2">
    <source>
        <dbReference type="Proteomes" id="UP000654345"/>
    </source>
</evidence>
<dbReference type="EMBL" id="BNJG01000001">
    <property type="protein sequence ID" value="GHO55562.1"/>
    <property type="molecule type" value="Genomic_DNA"/>
</dbReference>
<accession>A0ABQ3USJ3</accession>
<reference evidence="1 2" key="1">
    <citation type="journal article" date="2021" name="Int. J. Syst. Evol. Microbiol.">
        <title>Reticulibacter mediterranei gen. nov., sp. nov., within the new family Reticulibacteraceae fam. nov., and Ktedonospora formicarum gen. nov., sp. nov., Ktedonobacter robiniae sp. nov., Dictyobacter formicarum sp. nov. and Dictyobacter arantiisoli sp. nov., belonging to the class Ktedonobacteria.</title>
        <authorList>
            <person name="Yabe S."/>
            <person name="Zheng Y."/>
            <person name="Wang C.M."/>
            <person name="Sakai Y."/>
            <person name="Abe K."/>
            <person name="Yokota A."/>
            <person name="Donadio S."/>
            <person name="Cavaletti L."/>
            <person name="Monciardini P."/>
        </authorList>
    </citation>
    <scope>NUCLEOTIDE SEQUENCE [LARGE SCALE GENOMIC DNA]</scope>
    <source>
        <strain evidence="1 2">SOSP1-30</strain>
    </source>
</reference>
<proteinExistence type="predicted"/>
<evidence type="ECO:0000313" key="1">
    <source>
        <dbReference type="EMBL" id="GHO55562.1"/>
    </source>
</evidence>
<organism evidence="1 2">
    <name type="scientific">Ktedonobacter robiniae</name>
    <dbReference type="NCBI Taxonomy" id="2778365"/>
    <lineage>
        <taxon>Bacteria</taxon>
        <taxon>Bacillati</taxon>
        <taxon>Chloroflexota</taxon>
        <taxon>Ktedonobacteria</taxon>
        <taxon>Ktedonobacterales</taxon>
        <taxon>Ktedonobacteraceae</taxon>
        <taxon>Ktedonobacter</taxon>
    </lineage>
</organism>
<sequence>MIISHLYTPIKRSPKLVVVSKPLYDANMLPLIVNEREHVYMKNLRFGLGASEIKGPLTHMHIAY</sequence>
<protein>
    <submittedName>
        <fullName evidence="1">Uncharacterized protein</fullName>
    </submittedName>
</protein>
<gene>
    <name evidence="1" type="ORF">KSB_40370</name>
</gene>